<evidence type="ECO:0000256" key="1">
    <source>
        <dbReference type="SAM" id="MobiDB-lite"/>
    </source>
</evidence>
<dbReference type="PANTHER" id="PTHR21600:SF40">
    <property type="entry name" value="PSEUDOURIDYLATE SYNTHASE RPUSD2"/>
    <property type="match status" value="1"/>
</dbReference>
<evidence type="ECO:0000313" key="4">
    <source>
        <dbReference type="Proteomes" id="UP001528411"/>
    </source>
</evidence>
<proteinExistence type="predicted"/>
<feature type="region of interest" description="Disordered" evidence="1">
    <location>
        <begin position="45"/>
        <end position="67"/>
    </location>
</feature>
<dbReference type="InterPro" id="IPR020103">
    <property type="entry name" value="PsdUridine_synth_cat_dom_sf"/>
</dbReference>
<dbReference type="Gene3D" id="3.30.2350.10">
    <property type="entry name" value="Pseudouridine synthase"/>
    <property type="match status" value="1"/>
</dbReference>
<accession>A0ABT5F928</accession>
<evidence type="ECO:0000259" key="2">
    <source>
        <dbReference type="Pfam" id="PF00849"/>
    </source>
</evidence>
<protein>
    <submittedName>
        <fullName evidence="3">Pseudouridine synthase</fullName>
    </submittedName>
</protein>
<dbReference type="InterPro" id="IPR050188">
    <property type="entry name" value="RluA_PseudoU_synthase"/>
</dbReference>
<gene>
    <name evidence="3" type="ORF">PN838_03325</name>
</gene>
<dbReference type="RefSeq" id="WP_272179763.1">
    <property type="nucleotide sequence ID" value="NZ_JAQOMS010000002.1"/>
</dbReference>
<evidence type="ECO:0000313" key="3">
    <source>
        <dbReference type="EMBL" id="MDC2888030.1"/>
    </source>
</evidence>
<organism evidence="3 4">
    <name type="scientific">Psychrosphaera algicola</name>
    <dbReference type="NCBI Taxonomy" id="3023714"/>
    <lineage>
        <taxon>Bacteria</taxon>
        <taxon>Pseudomonadati</taxon>
        <taxon>Pseudomonadota</taxon>
        <taxon>Gammaproteobacteria</taxon>
        <taxon>Alteromonadales</taxon>
        <taxon>Pseudoalteromonadaceae</taxon>
        <taxon>Psychrosphaera</taxon>
    </lineage>
</organism>
<feature type="domain" description="Pseudouridine synthase RsuA/RluA-like" evidence="2">
    <location>
        <begin position="2"/>
        <end position="58"/>
    </location>
</feature>
<dbReference type="Pfam" id="PF00849">
    <property type="entry name" value="PseudoU_synth_2"/>
    <property type="match status" value="1"/>
</dbReference>
<keyword evidence="4" id="KW-1185">Reference proteome</keyword>
<sequence>MHRLDKLTSGLVIVARTKTAAQWFQHAFEQNQIEKLYLACSGHKPKKKQGSVIGDMAKSRNSAYGSC</sequence>
<dbReference type="Proteomes" id="UP001528411">
    <property type="component" value="Unassembled WGS sequence"/>
</dbReference>
<name>A0ABT5F928_9GAMM</name>
<dbReference type="SUPFAM" id="SSF55120">
    <property type="entry name" value="Pseudouridine synthase"/>
    <property type="match status" value="1"/>
</dbReference>
<comment type="caution">
    <text evidence="3">The sequence shown here is derived from an EMBL/GenBank/DDBJ whole genome shotgun (WGS) entry which is preliminary data.</text>
</comment>
<dbReference type="PANTHER" id="PTHR21600">
    <property type="entry name" value="MITOCHONDRIAL RNA PSEUDOURIDINE SYNTHASE"/>
    <property type="match status" value="1"/>
</dbReference>
<dbReference type="EMBL" id="JAQOMS010000002">
    <property type="protein sequence ID" value="MDC2888030.1"/>
    <property type="molecule type" value="Genomic_DNA"/>
</dbReference>
<reference evidence="3 4" key="1">
    <citation type="submission" date="2023-01" db="EMBL/GenBank/DDBJ databases">
        <title>Psychrosphaera sp. nov., isolated from marine algae.</title>
        <authorList>
            <person name="Bayburt H."/>
            <person name="Choi B.J."/>
            <person name="Kim J.M."/>
            <person name="Choi D.G."/>
            <person name="Jeon C.O."/>
        </authorList>
    </citation>
    <scope>NUCLEOTIDE SEQUENCE [LARGE SCALE GENOMIC DNA]</scope>
    <source>
        <strain evidence="3 4">G1-22</strain>
    </source>
</reference>
<dbReference type="InterPro" id="IPR006145">
    <property type="entry name" value="PsdUridine_synth_RsuA/RluA"/>
</dbReference>